<dbReference type="PANTHER" id="PTHR33116:SF86">
    <property type="entry name" value="REVERSE TRANSCRIPTASE DOMAIN-CONTAINING PROTEIN"/>
    <property type="match status" value="1"/>
</dbReference>
<reference evidence="2" key="1">
    <citation type="submission" date="2023-10" db="EMBL/GenBank/DDBJ databases">
        <title>Chromosome-level genome of the transformable northern wattle, Acacia crassicarpa.</title>
        <authorList>
            <person name="Massaro I."/>
            <person name="Sinha N.R."/>
            <person name="Poethig S."/>
            <person name="Leichty A.R."/>
        </authorList>
    </citation>
    <scope>NUCLEOTIDE SEQUENCE</scope>
    <source>
        <strain evidence="2">Acra3RX</strain>
        <tissue evidence="2">Leaf</tissue>
    </source>
</reference>
<dbReference type="InterPro" id="IPR000477">
    <property type="entry name" value="RT_dom"/>
</dbReference>
<dbReference type="CDD" id="cd01650">
    <property type="entry name" value="RT_nLTR_like"/>
    <property type="match status" value="1"/>
</dbReference>
<dbReference type="InterPro" id="IPR005135">
    <property type="entry name" value="Endo/exonuclease/phosphatase"/>
</dbReference>
<dbReference type="EMBL" id="JAWXYG010000011">
    <property type="protein sequence ID" value="KAK4259451.1"/>
    <property type="molecule type" value="Genomic_DNA"/>
</dbReference>
<dbReference type="InterPro" id="IPR036397">
    <property type="entry name" value="RNaseH_sf"/>
</dbReference>
<accession>A0AAE1MGQ7</accession>
<organism evidence="2 3">
    <name type="scientific">Acacia crassicarpa</name>
    <name type="common">northern wattle</name>
    <dbReference type="NCBI Taxonomy" id="499986"/>
    <lineage>
        <taxon>Eukaryota</taxon>
        <taxon>Viridiplantae</taxon>
        <taxon>Streptophyta</taxon>
        <taxon>Embryophyta</taxon>
        <taxon>Tracheophyta</taxon>
        <taxon>Spermatophyta</taxon>
        <taxon>Magnoliopsida</taxon>
        <taxon>eudicotyledons</taxon>
        <taxon>Gunneridae</taxon>
        <taxon>Pentapetalae</taxon>
        <taxon>rosids</taxon>
        <taxon>fabids</taxon>
        <taxon>Fabales</taxon>
        <taxon>Fabaceae</taxon>
        <taxon>Caesalpinioideae</taxon>
        <taxon>mimosoid clade</taxon>
        <taxon>Acacieae</taxon>
        <taxon>Acacia</taxon>
    </lineage>
</organism>
<protein>
    <recommendedName>
        <fullName evidence="1">Reverse transcriptase domain-containing protein</fullName>
    </recommendedName>
</protein>
<evidence type="ECO:0000313" key="3">
    <source>
        <dbReference type="Proteomes" id="UP001293593"/>
    </source>
</evidence>
<dbReference type="SUPFAM" id="SSF53098">
    <property type="entry name" value="Ribonuclease H-like"/>
    <property type="match status" value="1"/>
</dbReference>
<evidence type="ECO:0000259" key="1">
    <source>
        <dbReference type="PROSITE" id="PS50878"/>
    </source>
</evidence>
<proteinExistence type="predicted"/>
<dbReference type="SUPFAM" id="SSF56672">
    <property type="entry name" value="DNA/RNA polymerases"/>
    <property type="match status" value="1"/>
</dbReference>
<feature type="domain" description="Reverse transcriptase" evidence="1">
    <location>
        <begin position="481"/>
        <end position="751"/>
    </location>
</feature>
<dbReference type="InterPro" id="IPR012337">
    <property type="entry name" value="RNaseH-like_sf"/>
</dbReference>
<dbReference type="InterPro" id="IPR026960">
    <property type="entry name" value="RVT-Znf"/>
</dbReference>
<dbReference type="GO" id="GO:0003676">
    <property type="term" value="F:nucleic acid binding"/>
    <property type="evidence" value="ECO:0007669"/>
    <property type="project" value="InterPro"/>
</dbReference>
<dbReference type="PROSITE" id="PS50878">
    <property type="entry name" value="RT_POL"/>
    <property type="match status" value="1"/>
</dbReference>
<comment type="caution">
    <text evidence="2">The sequence shown here is derived from an EMBL/GenBank/DDBJ whole genome shotgun (WGS) entry which is preliminary data.</text>
</comment>
<dbReference type="Pfam" id="PF03372">
    <property type="entry name" value="Exo_endo_phos"/>
    <property type="match status" value="1"/>
</dbReference>
<evidence type="ECO:0000313" key="2">
    <source>
        <dbReference type="EMBL" id="KAK4259451.1"/>
    </source>
</evidence>
<dbReference type="InterPro" id="IPR002156">
    <property type="entry name" value="RNaseH_domain"/>
</dbReference>
<dbReference type="Pfam" id="PF13966">
    <property type="entry name" value="zf-RVT"/>
    <property type="match status" value="1"/>
</dbReference>
<sequence>MSILSWNCQGLGVPLTVKNLKEVCNNKKPHIVFIMETRKKHPYVSRIRQRCGFEEEWIVNPTGLSGGLALFWDRTTIVNIISSSRNVIHTAVSDPSVSFPHYITFVYGPTTEKDRLVEYANIIKFASQRNESWLCIGDFNDIMSNQEKMGGNPRAIRKILNFQKFIADCSLIDLGFHGSWFTWCNRRQGDATIRERIDRAMGNDVFCHKFPCCQVFHFEPLGSDHHILFVNFSHASSNKIKPFRFEDYWTAHNDFLQVVRNCWGVDAPLAFQAINQFVLSLNNCRKGLINWSRQNFPNRRKMIDALKSCLVAVRQGYQTDNSKREEASLLQKIEELMDQEENYWWQRSRISWLKSGDKNSKFFHLTTLIRRRRNSILSIKDDNGVWTRDKGTINTMFTEFFTNLFSPTGPRPISPAVDSVDKRVDDISNELLLRPVTSEEVKVAVFELGGAKAPGPDGFPGKFYQVSWDTVSDSTVRMVKDFFEMSLPLDDINGTNITLIPKIDKPETVAHFRPIGLCNFSYKIISKVLANRMKRCLDNCISPNQGAFVPGRLIQDNIIIAHEVFHYLRRRKTGSRFEFALKMDMSKAYDRVEWDFLRGALLKFGFSQRWVNLVMNCVETVHLNLCIAGEKIASISPGRGLRQGDPLSPYLFILSLEVLSCMINKAMAQGRLTGIKLSNDCPTLSHSFFADDALFFMNADNQNCHVLADTLHQYCLASGQLANLEKSSIVFSGNTPQPIRKNVCDILGIGESMDQGKYLGIPSVWGKTKDQALAYVREKVVKKTLGWSSKHLSFAGREVMIKAVINAIPIFPMTCFKFPVKTCKALNSLVADFWWEGQQKTHWVAWSKLTRPKAEGGMGFRDFIKFSYALLAKTAWRLTQKPQDLWVQVLKGLYFPNGTFLDAKKGHRASWCWSSILEGRNFIKDDLCWQIGNGESARIWKDNWIPSLPSLRPITEDARLKESNQLVASLIVADSRTWDLTPIRCKIDDPTSKAIDDIPLSRMPQNDRLRWTLATNGVYSVKLGYHLTQSTTTVHPQPAGPSAPIPGKVWKKTWKTKAIPRVVNFLWRCLTKSLATNDALIKRKRGPTEVCPLCNVARETLEHLFFHCHWVRCVWFGSQLSLKSDLTNIQDFQHWWISILDPSCPFSDYDIASISWLLWFIWKGRNDQVFNGVQPDPRAVIERANHALLSHWNVSHPTCSEDKPCQLMKQAVRWVPPEEHMLKVNLDGSFYDSSAAIGLVCRNHWGHVQWTFTDKVKSILAFMTEALALKRALTIAHDLGNKNVVFETDSQILLRQVENGQQDLCEWQSRGILDDILFALKAESSFSVRFTPRQGNRVADLLAAFTNKEVCPVGWVGIPLPSLSLVLEEDRQSIRSHQEQVFEQPRHLDPG</sequence>
<dbReference type="Proteomes" id="UP001293593">
    <property type="component" value="Unassembled WGS sequence"/>
</dbReference>
<dbReference type="InterPro" id="IPR043502">
    <property type="entry name" value="DNA/RNA_pol_sf"/>
</dbReference>
<dbReference type="GO" id="GO:0004523">
    <property type="term" value="F:RNA-DNA hybrid ribonuclease activity"/>
    <property type="evidence" value="ECO:0007669"/>
    <property type="project" value="InterPro"/>
</dbReference>
<dbReference type="Gene3D" id="3.60.10.10">
    <property type="entry name" value="Endonuclease/exonuclease/phosphatase"/>
    <property type="match status" value="1"/>
</dbReference>
<gene>
    <name evidence="2" type="ORF">QN277_005780</name>
</gene>
<keyword evidence="3" id="KW-1185">Reference proteome</keyword>
<dbReference type="Pfam" id="PF13456">
    <property type="entry name" value="RVT_3"/>
    <property type="match status" value="1"/>
</dbReference>
<dbReference type="InterPro" id="IPR044730">
    <property type="entry name" value="RNase_H-like_dom_plant"/>
</dbReference>
<dbReference type="SUPFAM" id="SSF56219">
    <property type="entry name" value="DNase I-like"/>
    <property type="match status" value="1"/>
</dbReference>
<dbReference type="Pfam" id="PF00078">
    <property type="entry name" value="RVT_1"/>
    <property type="match status" value="1"/>
</dbReference>
<dbReference type="CDD" id="cd06222">
    <property type="entry name" value="RNase_H_like"/>
    <property type="match status" value="1"/>
</dbReference>
<dbReference type="InterPro" id="IPR036691">
    <property type="entry name" value="Endo/exonu/phosph_ase_sf"/>
</dbReference>
<dbReference type="PANTHER" id="PTHR33116">
    <property type="entry name" value="REVERSE TRANSCRIPTASE ZINC-BINDING DOMAIN-CONTAINING PROTEIN-RELATED-RELATED"/>
    <property type="match status" value="1"/>
</dbReference>
<name>A0AAE1MGQ7_9FABA</name>
<dbReference type="Gene3D" id="3.30.420.10">
    <property type="entry name" value="Ribonuclease H-like superfamily/Ribonuclease H"/>
    <property type="match status" value="1"/>
</dbReference>